<evidence type="ECO:0000313" key="1">
    <source>
        <dbReference type="EMBL" id="RKU42714.1"/>
    </source>
</evidence>
<reference evidence="1 2" key="1">
    <citation type="submission" date="2018-08" db="EMBL/GenBank/DDBJ databases">
        <title>Draft genome of the lignicolous fungus Coniochaeta pulveracea.</title>
        <authorList>
            <person name="Borstlap C.J."/>
            <person name="De Witt R.N."/>
            <person name="Botha A."/>
            <person name="Volschenk H."/>
        </authorList>
    </citation>
    <scope>NUCLEOTIDE SEQUENCE [LARGE SCALE GENOMIC DNA]</scope>
    <source>
        <strain evidence="1 2">CAB683</strain>
    </source>
</reference>
<dbReference type="EMBL" id="QVQW01000052">
    <property type="protein sequence ID" value="RKU42714.1"/>
    <property type="molecule type" value="Genomic_DNA"/>
</dbReference>
<evidence type="ECO:0008006" key="3">
    <source>
        <dbReference type="Google" id="ProtNLM"/>
    </source>
</evidence>
<dbReference type="Proteomes" id="UP000275385">
    <property type="component" value="Unassembled WGS sequence"/>
</dbReference>
<organism evidence="1 2">
    <name type="scientific">Coniochaeta pulveracea</name>
    <dbReference type="NCBI Taxonomy" id="177199"/>
    <lineage>
        <taxon>Eukaryota</taxon>
        <taxon>Fungi</taxon>
        <taxon>Dikarya</taxon>
        <taxon>Ascomycota</taxon>
        <taxon>Pezizomycotina</taxon>
        <taxon>Sordariomycetes</taxon>
        <taxon>Sordariomycetidae</taxon>
        <taxon>Coniochaetales</taxon>
        <taxon>Coniochaetaceae</taxon>
        <taxon>Coniochaeta</taxon>
    </lineage>
</organism>
<name>A0A420Y499_9PEZI</name>
<comment type="caution">
    <text evidence="1">The sequence shown here is derived from an EMBL/GenBank/DDBJ whole genome shotgun (WGS) entry which is preliminary data.</text>
</comment>
<evidence type="ECO:0000313" key="2">
    <source>
        <dbReference type="Proteomes" id="UP000275385"/>
    </source>
</evidence>
<protein>
    <recommendedName>
        <fullName evidence="3">Aminoglycoside phosphotransferase domain-containing protein</fullName>
    </recommendedName>
</protein>
<sequence>MNNMLYDMATKRITAVMDFDWSCISHPSEEFLAGLWDIGGGPSDRVGKLLPNILSGDFSTPPTDSAPAEEMRAWEIATAWDTALAKKGTIRPSSIAGIRQVQALSTFEQLLCPFDLASEVMLKRHSDEDNAKRLADAEGTLRE</sequence>
<dbReference type="STRING" id="177199.A0A420Y499"/>
<accession>A0A420Y499</accession>
<proteinExistence type="predicted"/>
<keyword evidence="2" id="KW-1185">Reference proteome</keyword>
<gene>
    <name evidence="1" type="ORF">DL546_003160</name>
</gene>
<dbReference type="OrthoDB" id="2831558at2759"/>
<dbReference type="AlphaFoldDB" id="A0A420Y499"/>